<accession>A0A0K1QVQ0</accession>
<protein>
    <submittedName>
        <fullName evidence="1">Uncharacterized protein</fullName>
    </submittedName>
</protein>
<sequence>MLELSCLGNCDRRFTPIKQFVPVGREKINSALGQQMQSGCASGDRVLFQFRQHRCTQSRSTMLLANDHRAQQEIGATTLQPSISNQFPIHVESVELPPGFAHIIAGQSSLTQRRTELIQTARSNFNHLHHQCSYRLSDTQC</sequence>
<dbReference type="EMBL" id="CP010945">
    <property type="protein sequence ID" value="AKV09545.1"/>
    <property type="molecule type" value="Genomic_DNA"/>
</dbReference>
<gene>
    <name evidence="1" type="ORF">B723_25375</name>
</gene>
<name>A0A0K1QVQ0_PSEFL</name>
<evidence type="ECO:0000313" key="1">
    <source>
        <dbReference type="EMBL" id="AKV09545.1"/>
    </source>
</evidence>
<reference evidence="1 2" key="1">
    <citation type="journal article" date="2012" name="J. Bacteriol.">
        <title>Draft genome sequence of the cyanide-utilizing bacterium Pseudomonas fluorescens strain NCIMB 11764.</title>
        <authorList>
            <person name="Vilo C.A."/>
            <person name="Benedik M.J."/>
            <person name="Kunz D.A."/>
            <person name="Dong Q."/>
        </authorList>
    </citation>
    <scope>NUCLEOTIDE SEQUENCE [LARGE SCALE GENOMIC DNA]</scope>
    <source>
        <strain evidence="1 2">NCIMB 11764</strain>
    </source>
</reference>
<organism evidence="1 2">
    <name type="scientific">Pseudomonas fluorescens NCIMB 11764</name>
    <dbReference type="NCBI Taxonomy" id="1221522"/>
    <lineage>
        <taxon>Bacteria</taxon>
        <taxon>Pseudomonadati</taxon>
        <taxon>Pseudomonadota</taxon>
        <taxon>Gammaproteobacteria</taxon>
        <taxon>Pseudomonadales</taxon>
        <taxon>Pseudomonadaceae</taxon>
        <taxon>Pseudomonas</taxon>
    </lineage>
</organism>
<dbReference type="Proteomes" id="UP000017175">
    <property type="component" value="Chromosome"/>
</dbReference>
<proteinExistence type="predicted"/>
<dbReference type="AlphaFoldDB" id="A0A0K1QVQ0"/>
<evidence type="ECO:0000313" key="2">
    <source>
        <dbReference type="Proteomes" id="UP000017175"/>
    </source>
</evidence>